<keyword evidence="8" id="KW-0175">Coiled coil</keyword>
<comment type="function">
    <text evidence="7">This protein is involved in the repair of mismatches in DNA. It is possible that it carries out the mismatch recognition step. This protein has a weak ATPase activity.</text>
</comment>
<evidence type="ECO:0000256" key="8">
    <source>
        <dbReference type="SAM" id="Coils"/>
    </source>
</evidence>
<dbReference type="Pfam" id="PF00488">
    <property type="entry name" value="MutS_V"/>
    <property type="match status" value="1"/>
</dbReference>
<dbReference type="InterPro" id="IPR011184">
    <property type="entry name" value="DNA_mismatch_repair_Msh2"/>
</dbReference>
<evidence type="ECO:0000313" key="11">
    <source>
        <dbReference type="Proteomes" id="UP000824088"/>
    </source>
</evidence>
<dbReference type="GO" id="GO:0006298">
    <property type="term" value="P:mismatch repair"/>
    <property type="evidence" value="ECO:0007669"/>
    <property type="project" value="InterPro"/>
</dbReference>
<dbReference type="SUPFAM" id="SSF48334">
    <property type="entry name" value="DNA repair protein MutS, domain III"/>
    <property type="match status" value="1"/>
</dbReference>
<dbReference type="SMART" id="SM00533">
    <property type="entry name" value="MUTSd"/>
    <property type="match status" value="1"/>
</dbReference>
<dbReference type="Pfam" id="PF05192">
    <property type="entry name" value="MutS_III"/>
    <property type="match status" value="1"/>
</dbReference>
<dbReference type="GO" id="GO:0140664">
    <property type="term" value="F:ATP-dependent DNA damage sensor activity"/>
    <property type="evidence" value="ECO:0007669"/>
    <property type="project" value="InterPro"/>
</dbReference>
<dbReference type="PIRSF" id="PIRSF005813">
    <property type="entry name" value="MSH2"/>
    <property type="match status" value="1"/>
</dbReference>
<dbReference type="Proteomes" id="UP000824088">
    <property type="component" value="Unassembled WGS sequence"/>
</dbReference>
<reference evidence="10" key="1">
    <citation type="submission" date="2020-10" db="EMBL/GenBank/DDBJ databases">
        <authorList>
            <person name="Gilroy R."/>
        </authorList>
    </citation>
    <scope>NUCLEOTIDE SEQUENCE</scope>
    <source>
        <strain evidence="10">1063</strain>
    </source>
</reference>
<dbReference type="InterPro" id="IPR007696">
    <property type="entry name" value="DNA_mismatch_repair_MutS_core"/>
</dbReference>
<dbReference type="InterPro" id="IPR045076">
    <property type="entry name" value="MutS"/>
</dbReference>
<dbReference type="GO" id="GO:0005524">
    <property type="term" value="F:ATP binding"/>
    <property type="evidence" value="ECO:0007669"/>
    <property type="project" value="UniProtKB-KW"/>
</dbReference>
<dbReference type="Gene3D" id="1.10.1420.10">
    <property type="match status" value="2"/>
</dbReference>
<dbReference type="GO" id="GO:0005829">
    <property type="term" value="C:cytosol"/>
    <property type="evidence" value="ECO:0007669"/>
    <property type="project" value="TreeGrafter"/>
</dbReference>
<dbReference type="Gene3D" id="3.40.50.300">
    <property type="entry name" value="P-loop containing nucleotide triphosphate hydrolases"/>
    <property type="match status" value="1"/>
</dbReference>
<dbReference type="SMART" id="SM00534">
    <property type="entry name" value="MUTSac"/>
    <property type="match status" value="1"/>
</dbReference>
<evidence type="ECO:0000256" key="1">
    <source>
        <dbReference type="ARBA" id="ARBA00006271"/>
    </source>
</evidence>
<accession>A0A9D1L1Q5</accession>
<dbReference type="SUPFAM" id="SSF52540">
    <property type="entry name" value="P-loop containing nucleoside triphosphate hydrolases"/>
    <property type="match status" value="1"/>
</dbReference>
<dbReference type="InterPro" id="IPR036187">
    <property type="entry name" value="DNA_mismatch_repair_MutS_sf"/>
</dbReference>
<organism evidence="10 11">
    <name type="scientific">Candidatus Limadaptatus stercorigallinarum</name>
    <dbReference type="NCBI Taxonomy" id="2840845"/>
    <lineage>
        <taxon>Bacteria</taxon>
        <taxon>Bacillati</taxon>
        <taxon>Bacillota</taxon>
        <taxon>Clostridia</taxon>
        <taxon>Eubacteriales</taxon>
        <taxon>Candidatus Limadaptatus</taxon>
    </lineage>
</organism>
<keyword evidence="6" id="KW-0227">DNA damage</keyword>
<dbReference type="InterPro" id="IPR027417">
    <property type="entry name" value="P-loop_NTPase"/>
</dbReference>
<feature type="non-terminal residue" evidence="10">
    <location>
        <position position="1"/>
    </location>
</feature>
<dbReference type="CDD" id="cd03284">
    <property type="entry name" value="ABC_MutS1"/>
    <property type="match status" value="1"/>
</dbReference>
<evidence type="ECO:0000256" key="7">
    <source>
        <dbReference type="ARBA" id="ARBA00024647"/>
    </source>
</evidence>
<evidence type="ECO:0000313" key="10">
    <source>
        <dbReference type="EMBL" id="HIU21729.1"/>
    </source>
</evidence>
<comment type="caution">
    <text evidence="10">The sequence shown here is derived from an EMBL/GenBank/DDBJ whole genome shotgun (WGS) entry which is preliminary data.</text>
</comment>
<dbReference type="InterPro" id="IPR007861">
    <property type="entry name" value="DNA_mismatch_repair_MutS_clamp"/>
</dbReference>
<gene>
    <name evidence="10" type="primary">mutS</name>
    <name evidence="10" type="ORF">IAD51_05825</name>
</gene>
<sequence length="525" mass="58022">RDLERLSGRIAYGNASPSVLIAVSDTLNVLPALKKVAAELKDPTLKKIVADIDPLPEEAAVLNAALERVNRKIDKGKDGSAGYVIKRGYDEKLDELRDIKTTAKQWIVNLEEREREATGIRGLKVKYNRVFGYFIEVTNSFLDKVPYRYQRKQTLVGSERFVTDELKELETRILSADEEADALENRIFEELKQMLLSGTGCLQRTARALAALDVLVSFASVAVRNNYVRPVIGKKVKAIDIREGRHPVVETLMPHGSYVPNDTLLDGGDNRTIIITGPNMAGKSTYMRQVALITLMAHVGSFVPAKSAEITLTDRIFTRIGASDDLSGGQSTFMVEMIEVATILNYATSSSLLVLDEIGRGTSTYDGLSIAWAVLEYITSEIRAKTLFATHFHELTDAESFGGVKNYRVLVSEAGGKIVFLHKIARGSASRSFGVEVASIAGVKKSVIEHARRIMNELERQAKDRDSNRILMASRSETKSVQTSLFDKEESEVEKELKDIDVDNLTPLQALTVLSDLKKKLGGRG</sequence>
<protein>
    <recommendedName>
        <fullName evidence="2">DNA mismatch repair protein MutS</fullName>
    </recommendedName>
</protein>
<proteinExistence type="inferred from homology"/>
<dbReference type="FunFam" id="3.40.50.300:FF:000870">
    <property type="entry name" value="MutS protein homolog 4"/>
    <property type="match status" value="1"/>
</dbReference>
<evidence type="ECO:0000256" key="3">
    <source>
        <dbReference type="ARBA" id="ARBA00022741"/>
    </source>
</evidence>
<name>A0A9D1L1Q5_9FIRM</name>
<dbReference type="PROSITE" id="PS00486">
    <property type="entry name" value="DNA_MISMATCH_REPAIR_2"/>
    <property type="match status" value="1"/>
</dbReference>
<dbReference type="PANTHER" id="PTHR11361">
    <property type="entry name" value="DNA MISMATCH REPAIR PROTEIN MUTS FAMILY MEMBER"/>
    <property type="match status" value="1"/>
</dbReference>
<reference evidence="10" key="2">
    <citation type="journal article" date="2021" name="PeerJ">
        <title>Extensive microbial diversity within the chicken gut microbiome revealed by metagenomics and culture.</title>
        <authorList>
            <person name="Gilroy R."/>
            <person name="Ravi A."/>
            <person name="Getino M."/>
            <person name="Pursley I."/>
            <person name="Horton D.L."/>
            <person name="Alikhan N.F."/>
            <person name="Baker D."/>
            <person name="Gharbi K."/>
            <person name="Hall N."/>
            <person name="Watson M."/>
            <person name="Adriaenssens E.M."/>
            <person name="Foster-Nyarko E."/>
            <person name="Jarju S."/>
            <person name="Secka A."/>
            <person name="Antonio M."/>
            <person name="Oren A."/>
            <person name="Chaudhuri R.R."/>
            <person name="La Ragione R."/>
            <person name="Hildebrand F."/>
            <person name="Pallen M.J."/>
        </authorList>
    </citation>
    <scope>NUCLEOTIDE SEQUENCE</scope>
    <source>
        <strain evidence="10">1063</strain>
    </source>
</reference>
<keyword evidence="5" id="KW-0238">DNA-binding</keyword>
<evidence type="ECO:0000256" key="4">
    <source>
        <dbReference type="ARBA" id="ARBA00022840"/>
    </source>
</evidence>
<dbReference type="GO" id="GO:0030983">
    <property type="term" value="F:mismatched DNA binding"/>
    <property type="evidence" value="ECO:0007669"/>
    <property type="project" value="InterPro"/>
</dbReference>
<feature type="domain" description="DNA mismatch repair proteins mutS family" evidence="9">
    <location>
        <begin position="351"/>
        <end position="367"/>
    </location>
</feature>
<dbReference type="Pfam" id="PF05190">
    <property type="entry name" value="MutS_IV"/>
    <property type="match status" value="1"/>
</dbReference>
<keyword evidence="6" id="KW-0234">DNA repair</keyword>
<evidence type="ECO:0000256" key="5">
    <source>
        <dbReference type="ARBA" id="ARBA00023125"/>
    </source>
</evidence>
<evidence type="ECO:0000256" key="2">
    <source>
        <dbReference type="ARBA" id="ARBA00021982"/>
    </source>
</evidence>
<feature type="coiled-coil region" evidence="8">
    <location>
        <begin position="159"/>
        <end position="186"/>
    </location>
</feature>
<dbReference type="AlphaFoldDB" id="A0A9D1L1Q5"/>
<keyword evidence="3" id="KW-0547">Nucleotide-binding</keyword>
<evidence type="ECO:0000256" key="6">
    <source>
        <dbReference type="ARBA" id="ARBA00023204"/>
    </source>
</evidence>
<evidence type="ECO:0000259" key="9">
    <source>
        <dbReference type="PROSITE" id="PS00486"/>
    </source>
</evidence>
<keyword evidence="4" id="KW-0067">ATP-binding</keyword>
<dbReference type="EMBL" id="DVMN01000104">
    <property type="protein sequence ID" value="HIU21729.1"/>
    <property type="molecule type" value="Genomic_DNA"/>
</dbReference>
<dbReference type="PANTHER" id="PTHR11361:SF34">
    <property type="entry name" value="DNA MISMATCH REPAIR PROTEIN MSH1, MITOCHONDRIAL"/>
    <property type="match status" value="1"/>
</dbReference>
<dbReference type="NCBIfam" id="NF003810">
    <property type="entry name" value="PRK05399.1"/>
    <property type="match status" value="1"/>
</dbReference>
<comment type="similarity">
    <text evidence="1">Belongs to the DNA mismatch repair MutS family.</text>
</comment>
<dbReference type="InterPro" id="IPR000432">
    <property type="entry name" value="DNA_mismatch_repair_MutS_C"/>
</dbReference>